<feature type="region of interest" description="Disordered" evidence="1">
    <location>
        <begin position="34"/>
        <end position="90"/>
    </location>
</feature>
<proteinExistence type="predicted"/>
<organism evidence="2 3">
    <name type="scientific">Trametes pubescens</name>
    <name type="common">White-rot fungus</name>
    <dbReference type="NCBI Taxonomy" id="154538"/>
    <lineage>
        <taxon>Eukaryota</taxon>
        <taxon>Fungi</taxon>
        <taxon>Dikarya</taxon>
        <taxon>Basidiomycota</taxon>
        <taxon>Agaricomycotina</taxon>
        <taxon>Agaricomycetes</taxon>
        <taxon>Polyporales</taxon>
        <taxon>Polyporaceae</taxon>
        <taxon>Trametes</taxon>
    </lineage>
</organism>
<feature type="region of interest" description="Disordered" evidence="1">
    <location>
        <begin position="120"/>
        <end position="140"/>
    </location>
</feature>
<evidence type="ECO:0000256" key="1">
    <source>
        <dbReference type="SAM" id="MobiDB-lite"/>
    </source>
</evidence>
<dbReference type="EMBL" id="MNAD01000314">
    <property type="protein sequence ID" value="OJT14238.1"/>
    <property type="molecule type" value="Genomic_DNA"/>
</dbReference>
<accession>A0A1M2W308</accession>
<gene>
    <name evidence="2" type="ORF">TRAPUB_9211</name>
</gene>
<sequence>MSSLALRSVLGATSRACRARPSPTHVLVWRTCRSSSTPAPHEPTPQANAVDPDPALLSSNPSSSPPPLLRSTGGPGSPNSAKNHHGELSDQEWEIRTGRGIYILQQTLPTFFSTGLISSVDTSSGHSTSSRAKGDSEDTTIYSPNIRLTYRPPTPFPPPLQIEGLSLYLASSVLLRHALNALYTDLRVELQRVRVHGPRSSSTSGLSADEPRTEPTSQTRSIREKSLFVNFSVRGTNRVSKAEAGWEVNSTYTFSPVTGLIHLHAIDSIHPAPHQAFFDALQAALNKIGLGRSSDPREGAGAGGMARTSPKPPTPDRS</sequence>
<name>A0A1M2W308_TRAPU</name>
<feature type="region of interest" description="Disordered" evidence="1">
    <location>
        <begin position="197"/>
        <end position="221"/>
    </location>
</feature>
<dbReference type="Proteomes" id="UP000184267">
    <property type="component" value="Unassembled WGS sequence"/>
</dbReference>
<dbReference type="AlphaFoldDB" id="A0A1M2W308"/>
<comment type="caution">
    <text evidence="2">The sequence shown here is derived from an EMBL/GenBank/DDBJ whole genome shotgun (WGS) entry which is preliminary data.</text>
</comment>
<feature type="compositionally biased region" description="Low complexity" evidence="1">
    <location>
        <begin position="120"/>
        <end position="130"/>
    </location>
</feature>
<evidence type="ECO:0000313" key="2">
    <source>
        <dbReference type="EMBL" id="OJT14238.1"/>
    </source>
</evidence>
<keyword evidence="3" id="KW-1185">Reference proteome</keyword>
<dbReference type="STRING" id="154538.A0A1M2W308"/>
<evidence type="ECO:0000313" key="3">
    <source>
        <dbReference type="Proteomes" id="UP000184267"/>
    </source>
</evidence>
<feature type="region of interest" description="Disordered" evidence="1">
    <location>
        <begin position="291"/>
        <end position="318"/>
    </location>
</feature>
<protein>
    <submittedName>
        <fullName evidence="2">Uncharacterized protein</fullName>
    </submittedName>
</protein>
<reference evidence="2 3" key="1">
    <citation type="submission" date="2016-10" db="EMBL/GenBank/DDBJ databases">
        <title>Genome sequence of the basidiomycete white-rot fungus Trametes pubescens.</title>
        <authorList>
            <person name="Makela M.R."/>
            <person name="Granchi Z."/>
            <person name="Peng M."/>
            <person name="De Vries R.P."/>
            <person name="Grigoriev I."/>
            <person name="Riley R."/>
            <person name="Hilden K."/>
        </authorList>
    </citation>
    <scope>NUCLEOTIDE SEQUENCE [LARGE SCALE GENOMIC DNA]</scope>
    <source>
        <strain evidence="2 3">FBCC735</strain>
    </source>
</reference>
<dbReference type="OrthoDB" id="1099063at2759"/>
<dbReference type="OMA" id="HTMNALY"/>